<protein>
    <recommendedName>
        <fullName evidence="4">Alkaline phytoceramidase</fullName>
    </recommendedName>
</protein>
<reference evidence="2 3" key="1">
    <citation type="submission" date="2021-04" db="EMBL/GenBank/DDBJ databases">
        <title>novel species isolated from subtropical streams in China.</title>
        <authorList>
            <person name="Lu H."/>
        </authorList>
    </citation>
    <scope>NUCLEOTIDE SEQUENCE [LARGE SCALE GENOMIC DNA]</scope>
    <source>
        <strain evidence="2 3">BYS107W</strain>
    </source>
</reference>
<dbReference type="PANTHER" id="PTHR34368">
    <property type="entry name" value="OS01G0962200 PROTEIN"/>
    <property type="match status" value="1"/>
</dbReference>
<organism evidence="2 3">
    <name type="scientific">Undibacterium baiyunense</name>
    <dbReference type="NCBI Taxonomy" id="2828731"/>
    <lineage>
        <taxon>Bacteria</taxon>
        <taxon>Pseudomonadati</taxon>
        <taxon>Pseudomonadota</taxon>
        <taxon>Betaproteobacteria</taxon>
        <taxon>Burkholderiales</taxon>
        <taxon>Oxalobacteraceae</taxon>
        <taxon>Undibacterium</taxon>
    </lineage>
</organism>
<evidence type="ECO:0000313" key="3">
    <source>
        <dbReference type="Proteomes" id="UP000680158"/>
    </source>
</evidence>
<dbReference type="Proteomes" id="UP000680158">
    <property type="component" value="Unassembled WGS sequence"/>
</dbReference>
<gene>
    <name evidence="2" type="ORF">KDM92_15075</name>
</gene>
<evidence type="ECO:0000313" key="2">
    <source>
        <dbReference type="EMBL" id="MBR7747907.1"/>
    </source>
</evidence>
<dbReference type="AlphaFoldDB" id="A0A941I3X0"/>
<feature type="transmembrane region" description="Helical" evidence="1">
    <location>
        <begin position="7"/>
        <end position="30"/>
    </location>
</feature>
<dbReference type="EMBL" id="JAGSPM010000010">
    <property type="protein sequence ID" value="MBR7747907.1"/>
    <property type="molecule type" value="Genomic_DNA"/>
</dbReference>
<evidence type="ECO:0008006" key="4">
    <source>
        <dbReference type="Google" id="ProtNLM"/>
    </source>
</evidence>
<keyword evidence="1" id="KW-0812">Transmembrane</keyword>
<evidence type="ECO:0000256" key="1">
    <source>
        <dbReference type="SAM" id="Phobius"/>
    </source>
</evidence>
<keyword evidence="1" id="KW-1133">Transmembrane helix</keyword>
<feature type="transmembrane region" description="Helical" evidence="1">
    <location>
        <begin position="245"/>
        <end position="263"/>
    </location>
</feature>
<feature type="transmembrane region" description="Helical" evidence="1">
    <location>
        <begin position="133"/>
        <end position="150"/>
    </location>
</feature>
<feature type="transmembrane region" description="Helical" evidence="1">
    <location>
        <begin position="157"/>
        <end position="177"/>
    </location>
</feature>
<sequence>MNKQWRILPMILVTICVLVMLMHGVILQYEDYHQFADTRRYFAIPNTMDVLSNMSFGLTGLVGLFATYVLFRKSNRQVQHAIQTSANSKTHTHRWQVKDFAYLIFLLSILMTCFGSAYYHWAPDDGRLFWDRLPIALACASLMAAVRIETQQIRPPIFAIAHVLFMLLFALFSVLWWQYTGDLRPFLGLQILAILLIPVWQHLYPTARRTRWVFLCAVCLYVCAKATEILDAEILHLIGFVSGHTIKHLLASAAAALICWNWLRAKL</sequence>
<proteinExistence type="predicted"/>
<feature type="transmembrane region" description="Helical" evidence="1">
    <location>
        <begin position="100"/>
        <end position="121"/>
    </location>
</feature>
<feature type="transmembrane region" description="Helical" evidence="1">
    <location>
        <begin position="183"/>
        <end position="200"/>
    </location>
</feature>
<dbReference type="PANTHER" id="PTHR34368:SF1">
    <property type="entry name" value="OS01G0962200 PROTEIN"/>
    <property type="match status" value="1"/>
</dbReference>
<name>A0A941I3X0_9BURK</name>
<keyword evidence="3" id="KW-1185">Reference proteome</keyword>
<comment type="caution">
    <text evidence="2">The sequence shown here is derived from an EMBL/GenBank/DDBJ whole genome shotgun (WGS) entry which is preliminary data.</text>
</comment>
<accession>A0A941I3X0</accession>
<keyword evidence="1" id="KW-0472">Membrane</keyword>
<feature type="transmembrane region" description="Helical" evidence="1">
    <location>
        <begin position="50"/>
        <end position="71"/>
    </location>
</feature>
<feature type="transmembrane region" description="Helical" evidence="1">
    <location>
        <begin position="212"/>
        <end position="230"/>
    </location>
</feature>
<dbReference type="RefSeq" id="WP_212685274.1">
    <property type="nucleotide sequence ID" value="NZ_JAGSPM010000010.1"/>
</dbReference>